<dbReference type="EMBL" id="JAOVZQ010000001">
    <property type="protein sequence ID" value="MCY0096581.1"/>
    <property type="molecule type" value="Genomic_DNA"/>
</dbReference>
<dbReference type="PANTHER" id="PTHR46411:SF2">
    <property type="entry name" value="AAA+ ATPASE DOMAIN-CONTAINING PROTEIN"/>
    <property type="match status" value="1"/>
</dbReference>
<reference evidence="2" key="1">
    <citation type="submission" date="2022-10" db="EMBL/GenBank/DDBJ databases">
        <title>Hoeflea sp. J2-29, isolated from marine algae.</title>
        <authorList>
            <person name="Kristyanto S."/>
            <person name="Kim J.M."/>
            <person name="Jeon C.O."/>
        </authorList>
    </citation>
    <scope>NUCLEOTIDE SEQUENCE</scope>
    <source>
        <strain evidence="2">J2-29</strain>
    </source>
</reference>
<dbReference type="InterPro" id="IPR003593">
    <property type="entry name" value="AAA+_ATPase"/>
</dbReference>
<keyword evidence="2" id="KW-0547">Nucleotide-binding</keyword>
<dbReference type="Pfam" id="PF00004">
    <property type="entry name" value="AAA"/>
    <property type="match status" value="1"/>
</dbReference>
<comment type="caution">
    <text evidence="2">The sequence shown here is derived from an EMBL/GenBank/DDBJ whole genome shotgun (WGS) entry which is preliminary data.</text>
</comment>
<proteinExistence type="predicted"/>
<accession>A0ABT3YKY9</accession>
<dbReference type="RefSeq" id="WP_267614393.1">
    <property type="nucleotide sequence ID" value="NZ_JAOVZQ010000001.1"/>
</dbReference>
<evidence type="ECO:0000313" key="3">
    <source>
        <dbReference type="Proteomes" id="UP001081283"/>
    </source>
</evidence>
<protein>
    <submittedName>
        <fullName evidence="2">ATP-binding protein</fullName>
    </submittedName>
</protein>
<evidence type="ECO:0000259" key="1">
    <source>
        <dbReference type="SMART" id="SM00382"/>
    </source>
</evidence>
<organism evidence="2 3">
    <name type="scientific">Hoeflea ulvae</name>
    <dbReference type="NCBI Taxonomy" id="2983764"/>
    <lineage>
        <taxon>Bacteria</taxon>
        <taxon>Pseudomonadati</taxon>
        <taxon>Pseudomonadota</taxon>
        <taxon>Alphaproteobacteria</taxon>
        <taxon>Hyphomicrobiales</taxon>
        <taxon>Rhizobiaceae</taxon>
        <taxon>Hoeflea</taxon>
    </lineage>
</organism>
<dbReference type="Gene3D" id="3.40.50.300">
    <property type="entry name" value="P-loop containing nucleotide triphosphate hydrolases"/>
    <property type="match status" value="1"/>
</dbReference>
<dbReference type="SMART" id="SM00382">
    <property type="entry name" value="AAA"/>
    <property type="match status" value="1"/>
</dbReference>
<feature type="domain" description="AAA+ ATPase" evidence="1">
    <location>
        <begin position="230"/>
        <end position="362"/>
    </location>
</feature>
<dbReference type="GO" id="GO:0005524">
    <property type="term" value="F:ATP binding"/>
    <property type="evidence" value="ECO:0007669"/>
    <property type="project" value="UniProtKB-KW"/>
</dbReference>
<name>A0ABT3YKY9_9HYPH</name>
<keyword evidence="3" id="KW-1185">Reference proteome</keyword>
<dbReference type="PANTHER" id="PTHR46411">
    <property type="entry name" value="FAMILY ATPASE, PUTATIVE-RELATED"/>
    <property type="match status" value="1"/>
</dbReference>
<dbReference type="Proteomes" id="UP001081283">
    <property type="component" value="Unassembled WGS sequence"/>
</dbReference>
<sequence length="456" mass="49360">MPDFVTLDTGSGADSPLINRLAAEWERAFQLLQIAVSHRKDKPVSPDMMNALAQSSIQVDTLRKSGGWKPVENLTGFRAGGNQLLFDLVALAILPTVRPSAVFGLMNLQHPASTDPAPTAAAIYDILALDGRDDADFARALADIDELATRGIMRCDGVGPLRSFHPGALLTTLLSGTDQPVSTPGGVVRMPEGKPLETVILPKQNIPRLLEVLDIARFKDHARKNGEHLGGPLVLLAGGPGTGKSYAASALARELKRPLYRVDFGMVMSKWVGETERNLNRIFDSLSGLGAALLIDEADALLGKRVMVKEGRDQYANATVGHLLARFERHDGAVFLTTNLMENIDDAYFRRFDFVIGFPRPSESARRKIWNNHLPGECTGDDRFALIQMAGTVSLTGGEIANAAAMARAFAHAGNTHVSAAHLAHAVWREVTKTPRTVARRDLAALADFLKAEEDL</sequence>
<gene>
    <name evidence="2" type="ORF">OEG82_21570</name>
</gene>
<dbReference type="InterPro" id="IPR003959">
    <property type="entry name" value="ATPase_AAA_core"/>
</dbReference>
<evidence type="ECO:0000313" key="2">
    <source>
        <dbReference type="EMBL" id="MCY0096581.1"/>
    </source>
</evidence>
<dbReference type="InterPro" id="IPR027417">
    <property type="entry name" value="P-loop_NTPase"/>
</dbReference>
<keyword evidence="2" id="KW-0067">ATP-binding</keyword>
<dbReference type="SUPFAM" id="SSF52540">
    <property type="entry name" value="P-loop containing nucleoside triphosphate hydrolases"/>
    <property type="match status" value="1"/>
</dbReference>
<dbReference type="CDD" id="cd19481">
    <property type="entry name" value="RecA-like_protease"/>
    <property type="match status" value="1"/>
</dbReference>